<dbReference type="UniPathway" id="UPA00343"/>
<dbReference type="EC" id="4.2.1.126" evidence="9 13"/>
<gene>
    <name evidence="13" type="primary">murQ</name>
    <name evidence="15" type="ORF">B1H58_09510</name>
</gene>
<comment type="miscellaneous">
    <text evidence="13">A lyase-type mechanism (elimination/hydration) is suggested for the cleavage of the lactyl ether bond of MurNAc 6-phosphate, with the formation of an alpha,beta-unsaturated aldehyde intermediate with (E)-stereochemistry, followed by the syn addition of water to give product.</text>
</comment>
<dbReference type="GO" id="GO:0097367">
    <property type="term" value="F:carbohydrate derivative binding"/>
    <property type="evidence" value="ECO:0007669"/>
    <property type="project" value="InterPro"/>
</dbReference>
<dbReference type="UniPathway" id="UPA00544"/>
<evidence type="ECO:0000256" key="1">
    <source>
        <dbReference type="ARBA" id="ARBA00011738"/>
    </source>
</evidence>
<sequence>MSLDLSRMITESRNPASENIDELATEAMLRVINNEDKKVALAVEAIVPQIAQAVDAITAAFQRGGRLIYSGAGTSGRLGILDASECPPTFGTPREQVIGLIAGGHQAILQAVENAEDNADMGAADLQAIQFSERDVLVGIAASGRTPYVLGALDYAKRQGAVTVALTCNPDSEMARVSQIALTPVVGPEVVTGSSRMKAGTAQKLVLNMLTTGAMIRSGKVFGNLMVDVEATNQKLVQRQINIVRQATDCSAEAAQVALADCNGHCKTAILMVLGQLSAAEATHLLAQNQGFIRQALKQALAQNL</sequence>
<dbReference type="GO" id="GO:0016803">
    <property type="term" value="F:ether hydrolase activity"/>
    <property type="evidence" value="ECO:0007669"/>
    <property type="project" value="TreeGrafter"/>
</dbReference>
<dbReference type="PROSITE" id="PS51464">
    <property type="entry name" value="SIS"/>
    <property type="match status" value="1"/>
</dbReference>
<comment type="induction">
    <text evidence="13">Induced by MurNAc 6-phosphate that releases the repressor MurR from the DNA. Repressed by MurR in the absence of MurNAc 6-phosphate.</text>
</comment>
<dbReference type="GO" id="GO:0046348">
    <property type="term" value="P:amino sugar catabolic process"/>
    <property type="evidence" value="ECO:0007669"/>
    <property type="project" value="InterPro"/>
</dbReference>
<dbReference type="PROSITE" id="PS01272">
    <property type="entry name" value="GCKR"/>
    <property type="match status" value="1"/>
</dbReference>
<dbReference type="NCBIfam" id="TIGR00274">
    <property type="entry name" value="N-acetylmuramic acid 6-phosphate etherase"/>
    <property type="match status" value="1"/>
</dbReference>
<dbReference type="FunFam" id="1.10.8.1080:FF:000001">
    <property type="entry name" value="N-acetylmuramic acid 6-phosphate etherase"/>
    <property type="match status" value="1"/>
</dbReference>
<dbReference type="RefSeq" id="WP_085069730.1">
    <property type="nucleotide sequence ID" value="NZ_CP019706.1"/>
</dbReference>
<dbReference type="InterPro" id="IPR005488">
    <property type="entry name" value="Etherase_MurQ"/>
</dbReference>
<comment type="subunit">
    <text evidence="1 13">Homodimer.</text>
</comment>
<dbReference type="CDD" id="cd05007">
    <property type="entry name" value="SIS_Etherase"/>
    <property type="match status" value="1"/>
</dbReference>
<proteinExistence type="evidence at transcript level"/>
<dbReference type="GO" id="GO:0016835">
    <property type="term" value="F:carbon-oxygen lyase activity"/>
    <property type="evidence" value="ECO:0007669"/>
    <property type="project" value="UniProtKB-UniRule"/>
</dbReference>
<evidence type="ECO:0000256" key="5">
    <source>
        <dbReference type="ARBA" id="ARBA00051747"/>
    </source>
</evidence>
<dbReference type="GO" id="GO:0097173">
    <property type="term" value="P:N-acetylmuramic acid catabolic process"/>
    <property type="evidence" value="ECO:0007669"/>
    <property type="project" value="UniProtKB-UniPathway"/>
</dbReference>
<dbReference type="GO" id="GO:0009254">
    <property type="term" value="P:peptidoglycan turnover"/>
    <property type="evidence" value="ECO:0007669"/>
    <property type="project" value="UniProtKB-UniRule"/>
</dbReference>
<organism evidence="15 16">
    <name type="scientific">Pantoea alhagi</name>
    <dbReference type="NCBI Taxonomy" id="1891675"/>
    <lineage>
        <taxon>Bacteria</taxon>
        <taxon>Pseudomonadati</taxon>
        <taxon>Pseudomonadota</taxon>
        <taxon>Gammaproteobacteria</taxon>
        <taxon>Enterobacterales</taxon>
        <taxon>Erwiniaceae</taxon>
        <taxon>Pantoea</taxon>
    </lineage>
</organism>
<dbReference type="Proteomes" id="UP000192900">
    <property type="component" value="Chromosome"/>
</dbReference>
<evidence type="ECO:0000256" key="11">
    <source>
        <dbReference type="ARBA" id="ARBA00077905"/>
    </source>
</evidence>
<evidence type="ECO:0000256" key="10">
    <source>
        <dbReference type="ARBA" id="ARBA00070061"/>
    </source>
</evidence>
<protein>
    <recommendedName>
        <fullName evidence="10 13">N-acetylmuramic acid 6-phosphate etherase</fullName>
        <shortName evidence="13">MurNAc-6-P etherase</shortName>
        <ecNumber evidence="9 13">4.2.1.126</ecNumber>
    </recommendedName>
    <alternativeName>
        <fullName evidence="12 13">N-acetylmuramic acid 6-phosphate hydrolase</fullName>
    </alternativeName>
    <alternativeName>
        <fullName evidence="11 13">N-acetylmuramic acid 6-phosphate lyase</fullName>
    </alternativeName>
</protein>
<dbReference type="Pfam" id="PF22645">
    <property type="entry name" value="GKRP_SIS_N"/>
    <property type="match status" value="1"/>
</dbReference>
<accession>A0A1W6B554</accession>
<dbReference type="UniPathway" id="UPA00342"/>
<keyword evidence="16" id="KW-1185">Reference proteome</keyword>
<dbReference type="Gene3D" id="1.10.8.1080">
    <property type="match status" value="1"/>
</dbReference>
<dbReference type="InterPro" id="IPR001347">
    <property type="entry name" value="SIS_dom"/>
</dbReference>
<reference evidence="15 16" key="1">
    <citation type="submission" date="2017-02" db="EMBL/GenBank/DDBJ databases">
        <title>Complete genome sequence of the drought resistance-promoting endophyte Pantoea alhagi LTYR-11Z.</title>
        <authorList>
            <person name="Zhang L."/>
        </authorList>
    </citation>
    <scope>NUCLEOTIDE SEQUENCE [LARGE SCALE GENOMIC DNA]</scope>
    <source>
        <strain evidence="15 16">LTYR-11Z</strain>
    </source>
</reference>
<comment type="pathway">
    <text evidence="6 13">Amino-sugar metabolism; N-acetylmuramate degradation.</text>
</comment>
<comment type="catalytic activity">
    <reaction evidence="5 13">
        <text>N-acetyl-D-muramate 6-phosphate + H2O = N-acetyl-D-glucosamine 6-phosphate + (R)-lactate</text>
        <dbReference type="Rhea" id="RHEA:26410"/>
        <dbReference type="ChEBI" id="CHEBI:15377"/>
        <dbReference type="ChEBI" id="CHEBI:16004"/>
        <dbReference type="ChEBI" id="CHEBI:57513"/>
        <dbReference type="ChEBI" id="CHEBI:58722"/>
        <dbReference type="EC" id="4.2.1.126"/>
    </reaction>
</comment>
<dbReference type="PANTHER" id="PTHR10088">
    <property type="entry name" value="GLUCOKINASE REGULATORY PROTEIN"/>
    <property type="match status" value="1"/>
</dbReference>
<dbReference type="InterPro" id="IPR005486">
    <property type="entry name" value="Glucokinase_regulatory_CS"/>
</dbReference>
<comment type="pathway">
    <text evidence="4 13">Cell wall biogenesis; peptidoglycan recycling.</text>
</comment>
<keyword evidence="2 13" id="KW-0456">Lyase</keyword>
<feature type="active site" description="Proton donor" evidence="13">
    <location>
        <position position="85"/>
    </location>
</feature>
<evidence type="ECO:0000256" key="7">
    <source>
        <dbReference type="ARBA" id="ARBA00060595"/>
    </source>
</evidence>
<dbReference type="NCBIfam" id="NF009222">
    <property type="entry name" value="PRK12570.1"/>
    <property type="match status" value="1"/>
</dbReference>
<dbReference type="NCBIfam" id="NF003915">
    <property type="entry name" value="PRK05441.1"/>
    <property type="match status" value="1"/>
</dbReference>
<evidence type="ECO:0000256" key="3">
    <source>
        <dbReference type="ARBA" id="ARBA00023277"/>
    </source>
</evidence>
<name>A0A1W6B554_9GAMM</name>
<dbReference type="AlphaFoldDB" id="A0A1W6B554"/>
<dbReference type="InterPro" id="IPR046348">
    <property type="entry name" value="SIS_dom_sf"/>
</dbReference>
<feature type="active site" evidence="13">
    <location>
        <position position="116"/>
    </location>
</feature>
<keyword evidence="3 13" id="KW-0119">Carbohydrate metabolism</keyword>
<dbReference type="EMBL" id="CP019706">
    <property type="protein sequence ID" value="ARJ42228.1"/>
    <property type="molecule type" value="Genomic_DNA"/>
</dbReference>
<evidence type="ECO:0000256" key="4">
    <source>
        <dbReference type="ARBA" id="ARBA00037880"/>
    </source>
</evidence>
<dbReference type="Gene3D" id="3.40.50.10490">
    <property type="entry name" value="Glucose-6-phosphate isomerase like protein, domain 1"/>
    <property type="match status" value="1"/>
</dbReference>
<feature type="domain" description="SIS" evidence="14">
    <location>
        <begin position="57"/>
        <end position="220"/>
    </location>
</feature>
<dbReference type="KEGG" id="palh:B1H58_09510"/>
<evidence type="ECO:0000256" key="12">
    <source>
        <dbReference type="ARBA" id="ARBA00084049"/>
    </source>
</evidence>
<evidence type="ECO:0000259" key="14">
    <source>
        <dbReference type="PROSITE" id="PS51464"/>
    </source>
</evidence>
<dbReference type="OrthoDB" id="9813395at2"/>
<comment type="similarity">
    <text evidence="8 13">Belongs to the GCKR-like family. MurNAc-6-P etherase subfamily.</text>
</comment>
<comment type="function">
    <text evidence="13">Specifically catalyzes the cleavage of the D-lactyl ether substituent of MurNAc 6-phosphate, producing GlcNAc 6-phosphate and D-lactate. Together with AnmK, is also required for the utilization of anhydro-N-acetylmuramic acid (anhMurNAc) either imported from the medium or derived from its own cell wall murein, and thus plays a role in cell wall recycling.</text>
</comment>
<dbReference type="PANTHER" id="PTHR10088:SF4">
    <property type="entry name" value="GLUCOKINASE REGULATORY PROTEIN"/>
    <property type="match status" value="1"/>
</dbReference>
<dbReference type="InterPro" id="IPR040190">
    <property type="entry name" value="MURQ/GCKR"/>
</dbReference>
<evidence type="ECO:0000313" key="16">
    <source>
        <dbReference type="Proteomes" id="UP000192900"/>
    </source>
</evidence>
<evidence type="ECO:0000313" key="15">
    <source>
        <dbReference type="EMBL" id="ARJ42228.1"/>
    </source>
</evidence>
<evidence type="ECO:0000256" key="2">
    <source>
        <dbReference type="ARBA" id="ARBA00023239"/>
    </source>
</evidence>
<dbReference type="SUPFAM" id="SSF53697">
    <property type="entry name" value="SIS domain"/>
    <property type="match status" value="1"/>
</dbReference>
<evidence type="ECO:0000256" key="13">
    <source>
        <dbReference type="HAMAP-Rule" id="MF_00068"/>
    </source>
</evidence>
<dbReference type="STRING" id="1891675.B1H58_09510"/>
<evidence type="ECO:0000256" key="8">
    <source>
        <dbReference type="ARBA" id="ARBA00061234"/>
    </source>
</evidence>
<dbReference type="GO" id="GO:0097175">
    <property type="term" value="P:1,6-anhydro-N-acetyl-beta-muramic acid catabolic process"/>
    <property type="evidence" value="ECO:0007669"/>
    <property type="project" value="UniProtKB-UniRule"/>
</dbReference>
<dbReference type="HAMAP" id="MF_00068">
    <property type="entry name" value="MurQ"/>
    <property type="match status" value="1"/>
</dbReference>
<dbReference type="FunFam" id="3.40.50.10490:FF:000014">
    <property type="entry name" value="N-acetylmuramic acid 6-phosphate etherase"/>
    <property type="match status" value="1"/>
</dbReference>
<comment type="pathway">
    <text evidence="7 13">Amino-sugar metabolism; 1,6-anhydro-N-acetylmuramate degradation.</text>
</comment>
<evidence type="ECO:0000256" key="6">
    <source>
        <dbReference type="ARBA" id="ARBA00060532"/>
    </source>
</evidence>
<evidence type="ECO:0000256" key="9">
    <source>
        <dbReference type="ARBA" id="ARBA00067056"/>
    </source>
</evidence>